<feature type="domain" description="HpcH/HpaI aldolase/citrate lyase" evidence="6">
    <location>
        <begin position="5"/>
        <end position="219"/>
    </location>
</feature>
<dbReference type="Gene3D" id="3.20.20.60">
    <property type="entry name" value="Phosphoenolpyruvate-binding domains"/>
    <property type="match status" value="1"/>
</dbReference>
<feature type="binding site" evidence="4">
    <location>
        <position position="124"/>
    </location>
    <ligand>
        <name>substrate</name>
    </ligand>
</feature>
<keyword evidence="2 5" id="KW-0479">Metal-binding</keyword>
<dbReference type="Proteomes" id="UP000008851">
    <property type="component" value="Chromosome"/>
</dbReference>
<dbReference type="PIRSF" id="PIRSF015582">
    <property type="entry name" value="Cit_lyase_B"/>
    <property type="match status" value="1"/>
</dbReference>
<dbReference type="InterPro" id="IPR011206">
    <property type="entry name" value="Citrate_lyase_beta/mcl1/mcl2"/>
</dbReference>
<dbReference type="InterPro" id="IPR040442">
    <property type="entry name" value="Pyrv_kinase-like_dom_sf"/>
</dbReference>
<gene>
    <name evidence="7" type="ORF">XOC_2061</name>
</gene>
<dbReference type="RefSeq" id="WP_014503034.1">
    <property type="nucleotide sequence ID" value="NC_017267.2"/>
</dbReference>
<reference evidence="7 8" key="1">
    <citation type="journal article" date="2011" name="J. Bacteriol.">
        <title>Two new complete genome sequences offer insight into host and tissue specificity of plant pathogenic Xanthomonas spp.</title>
        <authorList>
            <person name="Bogdanove A.J."/>
            <person name="Koebnik R."/>
            <person name="Lu H."/>
            <person name="Furutani A."/>
            <person name="Angiuoli S.V."/>
            <person name="Patil P.B."/>
            <person name="Van Sluys M.A."/>
            <person name="Ryan R.P."/>
            <person name="Meyer D.F."/>
            <person name="Han S.W."/>
            <person name="Aparna G."/>
            <person name="Rajaram M."/>
            <person name="Delcher A.L."/>
            <person name="Phillippy A.M."/>
            <person name="Puiu D."/>
            <person name="Schatz M.C."/>
            <person name="Shumway M."/>
            <person name="Sommer D.D."/>
            <person name="Trapnell C."/>
            <person name="Benahmed F."/>
            <person name="Dimitrov G."/>
            <person name="Madupu R."/>
            <person name="Radune D."/>
            <person name="Sullivan S."/>
            <person name="Jha G."/>
            <person name="Ishihara H."/>
            <person name="Lee S.W."/>
            <person name="Pandey A."/>
            <person name="Sharma V."/>
            <person name="Sriariyanun M."/>
            <person name="Szurek B."/>
            <person name="Vera-Cruz C.M."/>
            <person name="Dorman K.S."/>
            <person name="Ronald P.C."/>
            <person name="Verdier V."/>
            <person name="Dow J.M."/>
            <person name="Sonti R.V."/>
            <person name="Tsuge S."/>
            <person name="Brendel V.P."/>
            <person name="Rabinowicz P.D."/>
            <person name="Leach J.E."/>
            <person name="White F.F."/>
            <person name="Salzberg S.L."/>
        </authorList>
    </citation>
    <scope>NUCLEOTIDE SEQUENCE [LARGE SCALE GENOMIC DNA]</scope>
    <source>
        <strain evidence="7 8">BLS256</strain>
    </source>
</reference>
<dbReference type="KEGG" id="xor:XOC_2061"/>
<feature type="binding site" evidence="5">
    <location>
        <position position="124"/>
    </location>
    <ligand>
        <name>Mg(2+)</name>
        <dbReference type="ChEBI" id="CHEBI:18420"/>
    </ligand>
</feature>
<feature type="binding site" evidence="5">
    <location>
        <position position="151"/>
    </location>
    <ligand>
        <name>Mg(2+)</name>
        <dbReference type="ChEBI" id="CHEBI:18420"/>
    </ligand>
</feature>
<evidence type="ECO:0000259" key="6">
    <source>
        <dbReference type="Pfam" id="PF03328"/>
    </source>
</evidence>
<accession>G7TCN1</accession>
<dbReference type="HOGENOM" id="CLU_1194512_0_0_6"/>
<dbReference type="GO" id="GO:0006107">
    <property type="term" value="P:oxaloacetate metabolic process"/>
    <property type="evidence" value="ECO:0007669"/>
    <property type="project" value="TreeGrafter"/>
</dbReference>
<evidence type="ECO:0000256" key="3">
    <source>
        <dbReference type="ARBA" id="ARBA00022842"/>
    </source>
</evidence>
<dbReference type="AlphaFoldDB" id="G7TCN1"/>
<keyword evidence="7" id="KW-0456">Lyase</keyword>
<organism evidence="7 8">
    <name type="scientific">Xanthomonas oryzae pv. oryzicola (strain BLS256)</name>
    <dbReference type="NCBI Taxonomy" id="383407"/>
    <lineage>
        <taxon>Bacteria</taxon>
        <taxon>Pseudomonadati</taxon>
        <taxon>Pseudomonadota</taxon>
        <taxon>Gammaproteobacteria</taxon>
        <taxon>Lysobacterales</taxon>
        <taxon>Lysobacteraceae</taxon>
        <taxon>Xanthomonas</taxon>
    </lineage>
</organism>
<dbReference type="GeneID" id="77337821"/>
<evidence type="ECO:0000313" key="8">
    <source>
        <dbReference type="Proteomes" id="UP000008851"/>
    </source>
</evidence>
<evidence type="ECO:0000256" key="2">
    <source>
        <dbReference type="ARBA" id="ARBA00022723"/>
    </source>
</evidence>
<evidence type="ECO:0000313" key="7">
    <source>
        <dbReference type="EMBL" id="AEQ96209.1"/>
    </source>
</evidence>
<dbReference type="Pfam" id="PF03328">
    <property type="entry name" value="HpcH_HpaI"/>
    <property type="match status" value="1"/>
</dbReference>
<dbReference type="PANTHER" id="PTHR32308">
    <property type="entry name" value="LYASE BETA SUBUNIT, PUTATIVE (AFU_ORTHOLOGUE AFUA_4G13030)-RELATED"/>
    <property type="match status" value="1"/>
</dbReference>
<name>G7TCN1_XANOB</name>
<dbReference type="EMBL" id="CP003057">
    <property type="protein sequence ID" value="AEQ96209.1"/>
    <property type="molecule type" value="Genomic_DNA"/>
</dbReference>
<comment type="cofactor">
    <cofactor evidence="1">
        <name>Mg(2+)</name>
        <dbReference type="ChEBI" id="CHEBI:18420"/>
    </cofactor>
</comment>
<dbReference type="GO" id="GO:0016829">
    <property type="term" value="F:lyase activity"/>
    <property type="evidence" value="ECO:0007669"/>
    <property type="project" value="UniProtKB-KW"/>
</dbReference>
<evidence type="ECO:0000256" key="5">
    <source>
        <dbReference type="PIRSR" id="PIRSR015582-2"/>
    </source>
</evidence>
<evidence type="ECO:0000256" key="4">
    <source>
        <dbReference type="PIRSR" id="PIRSR015582-1"/>
    </source>
</evidence>
<feature type="binding site" evidence="4">
    <location>
        <position position="64"/>
    </location>
    <ligand>
        <name>substrate</name>
    </ligand>
</feature>
<evidence type="ECO:0000256" key="1">
    <source>
        <dbReference type="ARBA" id="ARBA00001946"/>
    </source>
</evidence>
<dbReference type="SUPFAM" id="SSF51621">
    <property type="entry name" value="Phosphoenolpyruvate/pyruvate domain"/>
    <property type="match status" value="1"/>
</dbReference>
<proteinExistence type="predicted"/>
<dbReference type="GO" id="GO:0000287">
    <property type="term" value="F:magnesium ion binding"/>
    <property type="evidence" value="ECO:0007669"/>
    <property type="project" value="TreeGrafter"/>
</dbReference>
<dbReference type="InterPro" id="IPR015813">
    <property type="entry name" value="Pyrv/PenolPyrv_kinase-like_dom"/>
</dbReference>
<dbReference type="PANTHER" id="PTHR32308:SF10">
    <property type="entry name" value="CITRATE LYASE SUBUNIT BETA"/>
    <property type="match status" value="1"/>
</dbReference>
<dbReference type="eggNOG" id="COG2301">
    <property type="taxonomic scope" value="Bacteria"/>
</dbReference>
<protein>
    <submittedName>
        <fullName evidence="7">Putative citrate lyase beta chain</fullName>
    </submittedName>
</protein>
<keyword evidence="3 5" id="KW-0460">Magnesium</keyword>
<sequence>MSSVIMYVPGWRAGFIDFAFQSSISSLILCLEDGTPDDRKVEARYLVAEVLGSFDRSGKTISVRINGLDTPHWVEDLESVVPARPDRIRLPKLRGPEDFARVIAEAERIGGEEARSIGYEVMVENLELLDRLEETAEKYSQIVVFTVGGEDLSADMQARGVYSPEELRRVKREIAARAARVGRQCLDTTHPERFDLEAFRAACLESRAMGMSGRSIISPSQYKTAVEAFAAC</sequence>
<dbReference type="InterPro" id="IPR005000">
    <property type="entry name" value="Aldolase/citrate-lyase_domain"/>
</dbReference>